<protein>
    <recommendedName>
        <fullName evidence="9">Acetylglutamate kinase</fullName>
        <ecNumber evidence="9">2.7.2.8</ecNumber>
    </recommendedName>
    <alternativeName>
        <fullName evidence="9">N-acetyl-L-glutamate 5-phosphotransferase</fullName>
    </alternativeName>
    <alternativeName>
        <fullName evidence="9">NAG kinase</fullName>
        <shortName evidence="9">NAGK</shortName>
    </alternativeName>
</protein>
<dbReference type="GO" id="GO:0042450">
    <property type="term" value="P:L-arginine biosynthetic process via ornithine"/>
    <property type="evidence" value="ECO:0007669"/>
    <property type="project" value="UniProtKB-UniRule"/>
</dbReference>
<dbReference type="InterPro" id="IPR001057">
    <property type="entry name" value="Glu/AcGlu_kinase"/>
</dbReference>
<comment type="similarity">
    <text evidence="9">Belongs to the acetylglutamate kinase family. ArgB subfamily.</text>
</comment>
<evidence type="ECO:0000256" key="3">
    <source>
        <dbReference type="ARBA" id="ARBA00022605"/>
    </source>
</evidence>
<keyword evidence="6 9" id="KW-0418">Kinase</keyword>
<dbReference type="EMBL" id="FRAL01000002">
    <property type="protein sequence ID" value="SHK22681.1"/>
    <property type="molecule type" value="Genomic_DNA"/>
</dbReference>
<gene>
    <name evidence="9" type="primary">argB</name>
    <name evidence="11" type="ORF">SAMN05192556_10299</name>
</gene>
<dbReference type="InterPro" id="IPR037528">
    <property type="entry name" value="ArgB"/>
</dbReference>
<evidence type="ECO:0000256" key="5">
    <source>
        <dbReference type="ARBA" id="ARBA00022741"/>
    </source>
</evidence>
<keyword evidence="12" id="KW-1185">Reference proteome</keyword>
<dbReference type="GO" id="GO:0005524">
    <property type="term" value="F:ATP binding"/>
    <property type="evidence" value="ECO:0007669"/>
    <property type="project" value="UniProtKB-UniRule"/>
</dbReference>
<dbReference type="InterPro" id="IPR001048">
    <property type="entry name" value="Asp/Glu/Uridylate_kinase"/>
</dbReference>
<dbReference type="PIRSF" id="PIRSF000728">
    <property type="entry name" value="NAGK"/>
    <property type="match status" value="1"/>
</dbReference>
<evidence type="ECO:0000256" key="4">
    <source>
        <dbReference type="ARBA" id="ARBA00022679"/>
    </source>
</evidence>
<evidence type="ECO:0000256" key="2">
    <source>
        <dbReference type="ARBA" id="ARBA00022571"/>
    </source>
</evidence>
<name>A0A1M6QQZ2_9GAMM</name>
<keyword evidence="4 9" id="KW-0808">Transferase</keyword>
<dbReference type="InterPro" id="IPR004662">
    <property type="entry name" value="AcgluKinase_fam"/>
</dbReference>
<dbReference type="InterPro" id="IPR041727">
    <property type="entry name" value="NAGK-C"/>
</dbReference>
<feature type="site" description="Transition state stabilizer" evidence="9">
    <location>
        <position position="255"/>
    </location>
</feature>
<evidence type="ECO:0000256" key="7">
    <source>
        <dbReference type="ARBA" id="ARBA00022840"/>
    </source>
</evidence>
<comment type="pathway">
    <text evidence="1 9">Amino-acid biosynthesis; L-arginine biosynthesis; N(2)-acetyl-L-ornithine from L-glutamate: step 2/4.</text>
</comment>
<proteinExistence type="inferred from homology"/>
<feature type="binding site" evidence="9">
    <location>
        <begin position="68"/>
        <end position="69"/>
    </location>
    <ligand>
        <name>substrate</name>
    </ligand>
</feature>
<accession>A0A1M6QQZ2</accession>
<evidence type="ECO:0000256" key="8">
    <source>
        <dbReference type="ARBA" id="ARBA00048141"/>
    </source>
</evidence>
<dbReference type="Gene3D" id="3.40.1160.10">
    <property type="entry name" value="Acetylglutamate kinase-like"/>
    <property type="match status" value="1"/>
</dbReference>
<dbReference type="GO" id="GO:0005737">
    <property type="term" value="C:cytoplasm"/>
    <property type="evidence" value="ECO:0007669"/>
    <property type="project" value="UniProtKB-SubCell"/>
</dbReference>
<dbReference type="UniPathway" id="UPA00068">
    <property type="reaction ID" value="UER00107"/>
</dbReference>
<keyword evidence="2 9" id="KW-0055">Arginine biosynthesis</keyword>
<evidence type="ECO:0000256" key="6">
    <source>
        <dbReference type="ARBA" id="ARBA00022777"/>
    </source>
</evidence>
<dbReference type="FunFam" id="3.40.1160.10:FF:000004">
    <property type="entry name" value="Acetylglutamate kinase"/>
    <property type="match status" value="1"/>
</dbReference>
<dbReference type="CDD" id="cd04250">
    <property type="entry name" value="AAK_NAGK-C"/>
    <property type="match status" value="1"/>
</dbReference>
<keyword evidence="5 9" id="KW-0547">Nucleotide-binding</keyword>
<dbReference type="GO" id="GO:0003991">
    <property type="term" value="F:acetylglutamate kinase activity"/>
    <property type="evidence" value="ECO:0007669"/>
    <property type="project" value="UniProtKB-UniRule"/>
</dbReference>
<evidence type="ECO:0000256" key="1">
    <source>
        <dbReference type="ARBA" id="ARBA00004828"/>
    </source>
</evidence>
<dbReference type="NCBIfam" id="TIGR00761">
    <property type="entry name" value="argB"/>
    <property type="match status" value="1"/>
</dbReference>
<dbReference type="Pfam" id="PF00696">
    <property type="entry name" value="AA_kinase"/>
    <property type="match status" value="1"/>
</dbReference>
<feature type="site" description="Transition state stabilizer" evidence="9">
    <location>
        <position position="33"/>
    </location>
</feature>
<feature type="domain" description="Aspartate/glutamate/uridylate kinase" evidence="10">
    <location>
        <begin position="28"/>
        <end position="274"/>
    </location>
</feature>
<dbReference type="PANTHER" id="PTHR23342:SF0">
    <property type="entry name" value="N-ACETYLGLUTAMATE SYNTHASE, MITOCHONDRIAL"/>
    <property type="match status" value="1"/>
</dbReference>
<keyword evidence="3 9" id="KW-0028">Amino-acid biosynthesis</keyword>
<dbReference type="PANTHER" id="PTHR23342">
    <property type="entry name" value="N-ACETYLGLUTAMATE SYNTHASE"/>
    <property type="match status" value="1"/>
</dbReference>
<comment type="catalytic activity">
    <reaction evidence="8 9">
        <text>N-acetyl-L-glutamate + ATP = N-acetyl-L-glutamyl 5-phosphate + ADP</text>
        <dbReference type="Rhea" id="RHEA:14629"/>
        <dbReference type="ChEBI" id="CHEBI:30616"/>
        <dbReference type="ChEBI" id="CHEBI:44337"/>
        <dbReference type="ChEBI" id="CHEBI:57936"/>
        <dbReference type="ChEBI" id="CHEBI:456216"/>
        <dbReference type="EC" id="2.7.2.8"/>
    </reaction>
</comment>
<dbReference type="Proteomes" id="UP000184248">
    <property type="component" value="Unassembled WGS sequence"/>
</dbReference>
<dbReference type="InterPro" id="IPR036393">
    <property type="entry name" value="AceGlu_kinase-like_sf"/>
</dbReference>
<evidence type="ECO:0000313" key="12">
    <source>
        <dbReference type="Proteomes" id="UP000184248"/>
    </source>
</evidence>
<keyword evidence="7 9" id="KW-0067">ATP-binding</keyword>
<reference evidence="12" key="1">
    <citation type="submission" date="2016-11" db="EMBL/GenBank/DDBJ databases">
        <authorList>
            <person name="Varghese N."/>
            <person name="Submissions S."/>
        </authorList>
    </citation>
    <scope>NUCLEOTIDE SEQUENCE [LARGE SCALE GENOMIC DNA]</scope>
    <source>
        <strain evidence="12">ALO Sharm</strain>
    </source>
</reference>
<evidence type="ECO:0000313" key="11">
    <source>
        <dbReference type="EMBL" id="SHK22681.1"/>
    </source>
</evidence>
<comment type="function">
    <text evidence="9">Catalyzes the ATP-dependent phosphorylation of N-acetyl-L-glutamate.</text>
</comment>
<dbReference type="OrthoDB" id="9803155at2"/>
<organism evidence="11 12">
    <name type="scientific">Halomonas caseinilytica</name>
    <dbReference type="NCBI Taxonomy" id="438744"/>
    <lineage>
        <taxon>Bacteria</taxon>
        <taxon>Pseudomonadati</taxon>
        <taxon>Pseudomonadota</taxon>
        <taxon>Gammaproteobacteria</taxon>
        <taxon>Oceanospirillales</taxon>
        <taxon>Halomonadaceae</taxon>
        <taxon>Halomonas</taxon>
    </lineage>
</organism>
<keyword evidence="9" id="KW-0963">Cytoplasm</keyword>
<evidence type="ECO:0000259" key="10">
    <source>
        <dbReference type="Pfam" id="PF00696"/>
    </source>
</evidence>
<dbReference type="EC" id="2.7.2.8" evidence="9"/>
<feature type="binding site" evidence="9">
    <location>
        <position position="195"/>
    </location>
    <ligand>
        <name>substrate</name>
    </ligand>
</feature>
<dbReference type="RefSeq" id="WP_064699676.1">
    <property type="nucleotide sequence ID" value="NZ_BDEO01000007.1"/>
</dbReference>
<dbReference type="PRINTS" id="PR00474">
    <property type="entry name" value="GLU5KINASE"/>
</dbReference>
<dbReference type="HAMAP" id="MF_00082">
    <property type="entry name" value="ArgB"/>
    <property type="match status" value="1"/>
</dbReference>
<comment type="subcellular location">
    <subcellularLocation>
        <location evidence="9">Cytoplasm</location>
    </subcellularLocation>
</comment>
<feature type="binding site" evidence="9">
    <location>
        <position position="90"/>
    </location>
    <ligand>
        <name>substrate</name>
    </ligand>
</feature>
<dbReference type="AlphaFoldDB" id="A0A1M6QQZ2"/>
<sequence>MTEQTRDPRQVVEVLSEALPYIQRFSGKTVVVKYGGNAMTEDPLIDSFARDMVLMKEVGINPVVVHGGGPQIGELLGKLNIESRFVNGMRVTDAETMDVVEMVLGGLVNKGIVNLINQCGGKAIGLTGKDGAQIRARQLKVEHQSPEMTAPEIIDIGHVGEVEHISTDLIEMLAGRDFIPVIAPIGVDASGRSFNINADLVAGKVAEALDAEKLMLLTNVAGLMNADGEVLTGLSTAQVDAMIADGTIHGGMLPKIRCALESVKGGVASAHIIDGRVPHATLLEIFTNAGVGTLITNAGDEATHDA</sequence>
<dbReference type="SUPFAM" id="SSF53633">
    <property type="entry name" value="Carbamate kinase-like"/>
    <property type="match status" value="1"/>
</dbReference>
<evidence type="ECO:0000256" key="9">
    <source>
        <dbReference type="HAMAP-Rule" id="MF_00082"/>
    </source>
</evidence>